<accession>A0ABP9G4Y8</accession>
<evidence type="ECO:0000256" key="2">
    <source>
        <dbReference type="ARBA" id="ARBA00023125"/>
    </source>
</evidence>
<evidence type="ECO:0000256" key="1">
    <source>
        <dbReference type="ARBA" id="ARBA00023015"/>
    </source>
</evidence>
<organism evidence="5 6">
    <name type="scientific">Mucilaginibacter defluvii</name>
    <dbReference type="NCBI Taxonomy" id="1196019"/>
    <lineage>
        <taxon>Bacteria</taxon>
        <taxon>Pseudomonadati</taxon>
        <taxon>Bacteroidota</taxon>
        <taxon>Sphingobacteriia</taxon>
        <taxon>Sphingobacteriales</taxon>
        <taxon>Sphingobacteriaceae</taxon>
        <taxon>Mucilaginibacter</taxon>
    </lineage>
</organism>
<dbReference type="InterPro" id="IPR036390">
    <property type="entry name" value="WH_DNA-bd_sf"/>
</dbReference>
<evidence type="ECO:0000313" key="5">
    <source>
        <dbReference type="EMBL" id="GAA4925593.1"/>
    </source>
</evidence>
<dbReference type="InterPro" id="IPR000835">
    <property type="entry name" value="HTH_MarR-typ"/>
</dbReference>
<feature type="domain" description="HTH marR-type" evidence="4">
    <location>
        <begin position="68"/>
        <end position="198"/>
    </location>
</feature>
<dbReference type="EMBL" id="BAABJI010000002">
    <property type="protein sequence ID" value="GAA4925593.1"/>
    <property type="molecule type" value="Genomic_DNA"/>
</dbReference>
<proteinExistence type="predicted"/>
<dbReference type="Proteomes" id="UP001501436">
    <property type="component" value="Unassembled WGS sequence"/>
</dbReference>
<keyword evidence="6" id="KW-1185">Reference proteome</keyword>
<gene>
    <name evidence="5" type="ORF">GCM10023313_32700</name>
</gene>
<dbReference type="Pfam" id="PF13463">
    <property type="entry name" value="HTH_27"/>
    <property type="match status" value="1"/>
</dbReference>
<dbReference type="RefSeq" id="WP_345332715.1">
    <property type="nucleotide sequence ID" value="NZ_BAABJI010000002.1"/>
</dbReference>
<evidence type="ECO:0000259" key="4">
    <source>
        <dbReference type="PROSITE" id="PS50995"/>
    </source>
</evidence>
<dbReference type="PRINTS" id="PR00598">
    <property type="entry name" value="HTHMARR"/>
</dbReference>
<protein>
    <recommendedName>
        <fullName evidence="4">HTH marR-type domain-containing protein</fullName>
    </recommendedName>
</protein>
<sequence>MDRKEMLLRLVSNFCDYEEQNTSGAELSFSDFIGYLNAQYNADTRPLRDVAGPEEAWLQEDRTTNIEISVLFIFLYRYAVFYGKKALDDSPLATLDEFSFMIVLMTYKQLSKTELINKLIIEKTSGIEVIKRLVKSGMLEEQKNPHDKRSILVALTPKGKRTVTDLLPKMKLVGEAVIGNLSELEVASLSYLLRKLDHFHNENYTQHRETGLEEILEVRSKKIKD</sequence>
<keyword evidence="2" id="KW-0238">DNA-binding</keyword>
<evidence type="ECO:0000313" key="6">
    <source>
        <dbReference type="Proteomes" id="UP001501436"/>
    </source>
</evidence>
<keyword evidence="3" id="KW-0804">Transcription</keyword>
<dbReference type="PROSITE" id="PS50995">
    <property type="entry name" value="HTH_MARR_2"/>
    <property type="match status" value="1"/>
</dbReference>
<keyword evidence="1" id="KW-0805">Transcription regulation</keyword>
<dbReference type="PANTHER" id="PTHR42756:SF1">
    <property type="entry name" value="TRANSCRIPTIONAL REPRESSOR OF EMRAB OPERON"/>
    <property type="match status" value="1"/>
</dbReference>
<dbReference type="Gene3D" id="1.10.10.10">
    <property type="entry name" value="Winged helix-like DNA-binding domain superfamily/Winged helix DNA-binding domain"/>
    <property type="match status" value="1"/>
</dbReference>
<comment type="caution">
    <text evidence="5">The sequence shown here is derived from an EMBL/GenBank/DDBJ whole genome shotgun (WGS) entry which is preliminary data.</text>
</comment>
<dbReference type="SMART" id="SM00347">
    <property type="entry name" value="HTH_MARR"/>
    <property type="match status" value="1"/>
</dbReference>
<dbReference type="SUPFAM" id="SSF46785">
    <property type="entry name" value="Winged helix' DNA-binding domain"/>
    <property type="match status" value="1"/>
</dbReference>
<name>A0ABP9G4Y8_9SPHI</name>
<evidence type="ECO:0000256" key="3">
    <source>
        <dbReference type="ARBA" id="ARBA00023163"/>
    </source>
</evidence>
<dbReference type="PANTHER" id="PTHR42756">
    <property type="entry name" value="TRANSCRIPTIONAL REGULATOR, MARR"/>
    <property type="match status" value="1"/>
</dbReference>
<reference evidence="6" key="1">
    <citation type="journal article" date="2019" name="Int. J. Syst. Evol. Microbiol.">
        <title>The Global Catalogue of Microorganisms (GCM) 10K type strain sequencing project: providing services to taxonomists for standard genome sequencing and annotation.</title>
        <authorList>
            <consortium name="The Broad Institute Genomics Platform"/>
            <consortium name="The Broad Institute Genome Sequencing Center for Infectious Disease"/>
            <person name="Wu L."/>
            <person name="Ma J."/>
        </authorList>
    </citation>
    <scope>NUCLEOTIDE SEQUENCE [LARGE SCALE GENOMIC DNA]</scope>
    <source>
        <strain evidence="6">JCM 18283</strain>
    </source>
</reference>
<dbReference type="InterPro" id="IPR036388">
    <property type="entry name" value="WH-like_DNA-bd_sf"/>
</dbReference>